<feature type="compositionally biased region" description="Polar residues" evidence="1">
    <location>
        <begin position="107"/>
        <end position="117"/>
    </location>
</feature>
<reference evidence="2 3" key="1">
    <citation type="journal article" date="2018" name="BMC Genomics">
        <title>Genomic comparison of Trypanosoma conorhini and Trypanosoma rangeli to Trypanosoma cruzi strains of high and low virulence.</title>
        <authorList>
            <person name="Bradwell K.R."/>
            <person name="Koparde V.N."/>
            <person name="Matveyev A.V."/>
            <person name="Serrano M.G."/>
            <person name="Alves J.M."/>
            <person name="Parikh H."/>
            <person name="Huang B."/>
            <person name="Lee V."/>
            <person name="Espinosa-Alvarez O."/>
            <person name="Ortiz P.A."/>
            <person name="Costa-Martins A.G."/>
            <person name="Teixeira M.M."/>
            <person name="Buck G.A."/>
        </authorList>
    </citation>
    <scope>NUCLEOTIDE SEQUENCE [LARGE SCALE GENOMIC DNA]</scope>
    <source>
        <strain evidence="2 3">025E</strain>
    </source>
</reference>
<evidence type="ECO:0000313" key="2">
    <source>
        <dbReference type="EMBL" id="RNF27666.1"/>
    </source>
</evidence>
<gene>
    <name evidence="2" type="ORF">Tco025E_00050</name>
</gene>
<organism evidence="2 3">
    <name type="scientific">Trypanosoma conorhini</name>
    <dbReference type="NCBI Taxonomy" id="83891"/>
    <lineage>
        <taxon>Eukaryota</taxon>
        <taxon>Discoba</taxon>
        <taxon>Euglenozoa</taxon>
        <taxon>Kinetoplastea</taxon>
        <taxon>Metakinetoplastina</taxon>
        <taxon>Trypanosomatida</taxon>
        <taxon>Trypanosomatidae</taxon>
        <taxon>Trypanosoma</taxon>
    </lineage>
</organism>
<dbReference type="EMBL" id="MKKU01000001">
    <property type="protein sequence ID" value="RNF27666.1"/>
    <property type="molecule type" value="Genomic_DNA"/>
</dbReference>
<comment type="caution">
    <text evidence="2">The sequence shown here is derived from an EMBL/GenBank/DDBJ whole genome shotgun (WGS) entry which is preliminary data.</text>
</comment>
<sequence length="117" mass="12856">MPGNKLYDTSTRAGAPNTSTRGSTPLVTERTFRVAEHRFVLWGTETTSSDPALKNVVTVSADSMYEPPKKRSPKTKMKDYTKAVARKKRKITDSSIQTPIAAEKKTSNTNAPGQIRA</sequence>
<dbReference type="GeneID" id="40313661"/>
<evidence type="ECO:0000313" key="3">
    <source>
        <dbReference type="Proteomes" id="UP000284403"/>
    </source>
</evidence>
<proteinExistence type="predicted"/>
<keyword evidence="3" id="KW-1185">Reference proteome</keyword>
<evidence type="ECO:0000256" key="1">
    <source>
        <dbReference type="SAM" id="MobiDB-lite"/>
    </source>
</evidence>
<accession>A0A3R7SBI6</accession>
<dbReference type="Proteomes" id="UP000284403">
    <property type="component" value="Unassembled WGS sequence"/>
</dbReference>
<feature type="region of interest" description="Disordered" evidence="1">
    <location>
        <begin position="1"/>
        <end position="25"/>
    </location>
</feature>
<dbReference type="AlphaFoldDB" id="A0A3R7SBI6"/>
<feature type="region of interest" description="Disordered" evidence="1">
    <location>
        <begin position="64"/>
        <end position="117"/>
    </location>
</feature>
<feature type="compositionally biased region" description="Polar residues" evidence="1">
    <location>
        <begin position="7"/>
        <end position="25"/>
    </location>
</feature>
<protein>
    <submittedName>
        <fullName evidence="2">Uncharacterized protein</fullName>
    </submittedName>
</protein>
<dbReference type="RefSeq" id="XP_029232872.1">
    <property type="nucleotide sequence ID" value="XM_029366999.1"/>
</dbReference>
<name>A0A3R7SBI6_9TRYP</name>